<accession>A0A8T0CWF5</accession>
<dbReference type="Proteomes" id="UP000806378">
    <property type="component" value="Unassembled WGS sequence"/>
</dbReference>
<dbReference type="PANTHER" id="PTHR31672">
    <property type="entry name" value="BNACNNG10540D PROTEIN"/>
    <property type="match status" value="1"/>
</dbReference>
<feature type="compositionally biased region" description="Polar residues" evidence="1">
    <location>
        <begin position="26"/>
        <end position="35"/>
    </location>
</feature>
<dbReference type="InterPro" id="IPR050796">
    <property type="entry name" value="SCF_F-box_component"/>
</dbReference>
<dbReference type="EMBL" id="MU089564">
    <property type="protein sequence ID" value="KAF7851082.1"/>
    <property type="molecule type" value="Genomic_DNA"/>
</dbReference>
<reference evidence="4" key="1">
    <citation type="submission" date="2020-05" db="EMBL/GenBank/DDBJ databases">
        <title>WGS assembly of Corymbia citriodora subspecies variegata.</title>
        <authorList>
            <person name="Barry K."/>
            <person name="Hundley H."/>
            <person name="Shu S."/>
            <person name="Jenkins J."/>
            <person name="Grimwood J."/>
            <person name="Baten A."/>
        </authorList>
    </citation>
    <scope>NUCLEOTIDE SEQUENCE</scope>
    <source>
        <strain evidence="4">CV2-018</strain>
    </source>
</reference>
<keyword evidence="2" id="KW-0472">Membrane</keyword>
<dbReference type="PANTHER" id="PTHR31672:SF13">
    <property type="entry name" value="F-BOX PROTEIN CPR30-LIKE"/>
    <property type="match status" value="1"/>
</dbReference>
<comment type="caution">
    <text evidence="4">The sequence shown here is derived from an EMBL/GenBank/DDBJ whole genome shotgun (WGS) entry which is preliminary data.</text>
</comment>
<feature type="region of interest" description="Disordered" evidence="1">
    <location>
        <begin position="1"/>
        <end position="35"/>
    </location>
</feature>
<feature type="compositionally biased region" description="Polar residues" evidence="1">
    <location>
        <begin position="1"/>
        <end position="12"/>
    </location>
</feature>
<evidence type="ECO:0000256" key="2">
    <source>
        <dbReference type="SAM" id="Phobius"/>
    </source>
</evidence>
<sequence>MESKPGSGSQSNTKRKDHPGDHSCLPPQSQSHSATISTLPREIIIDILLRLPTPSLEFHPPFATVVPDFNLVGSSEGLLCLANALSSHDVYVYNPLTGEYKEFPNLEDHQRILDIVFGFGFDEIEKDYKVIKIVYPIRNHIRGRHVAHSAVQVCSLRNPTWRRLGTQKVDSVNILGIFNPLALIFALASLLLLKTPWTSLQRKYWNVGIVSFDMSDEQFKNVPTLECMHFSRDQCHLVELGGCLSAAVLSVSGALEIWVMKEYGMQESWVMDYNIGSYLPRNLHNPNDEFKDRSSKDSRILTRRRSRINVRVLAMLRNGEILLEYHNRALVRYDPNCDKAVDLMLEGLPKWFESIVHVSSISRM</sequence>
<feature type="domain" description="F-box associated beta-propeller type 1" evidence="3">
    <location>
        <begin position="69"/>
        <end position="271"/>
    </location>
</feature>
<keyword evidence="2" id="KW-0812">Transmembrane</keyword>
<dbReference type="Pfam" id="PF07734">
    <property type="entry name" value="FBA_1"/>
    <property type="match status" value="1"/>
</dbReference>
<evidence type="ECO:0000313" key="4">
    <source>
        <dbReference type="EMBL" id="KAF7851082.1"/>
    </source>
</evidence>
<gene>
    <name evidence="4" type="ORF">BT93_L4645</name>
</gene>
<protein>
    <recommendedName>
        <fullName evidence="3">F-box associated beta-propeller type 1 domain-containing protein</fullName>
    </recommendedName>
</protein>
<keyword evidence="5" id="KW-1185">Reference proteome</keyword>
<dbReference type="InterPro" id="IPR006527">
    <property type="entry name" value="F-box-assoc_dom_typ1"/>
</dbReference>
<proteinExistence type="predicted"/>
<keyword evidence="2" id="KW-1133">Transmembrane helix</keyword>
<dbReference type="AlphaFoldDB" id="A0A8T0CWF5"/>
<evidence type="ECO:0000259" key="3">
    <source>
        <dbReference type="Pfam" id="PF07734"/>
    </source>
</evidence>
<evidence type="ECO:0000256" key="1">
    <source>
        <dbReference type="SAM" id="MobiDB-lite"/>
    </source>
</evidence>
<organism evidence="4 5">
    <name type="scientific">Corymbia citriodora subsp. variegata</name>
    <dbReference type="NCBI Taxonomy" id="360336"/>
    <lineage>
        <taxon>Eukaryota</taxon>
        <taxon>Viridiplantae</taxon>
        <taxon>Streptophyta</taxon>
        <taxon>Embryophyta</taxon>
        <taxon>Tracheophyta</taxon>
        <taxon>Spermatophyta</taxon>
        <taxon>Magnoliopsida</taxon>
        <taxon>eudicotyledons</taxon>
        <taxon>Gunneridae</taxon>
        <taxon>Pentapetalae</taxon>
        <taxon>rosids</taxon>
        <taxon>malvids</taxon>
        <taxon>Myrtales</taxon>
        <taxon>Myrtaceae</taxon>
        <taxon>Myrtoideae</taxon>
        <taxon>Eucalypteae</taxon>
        <taxon>Corymbia</taxon>
    </lineage>
</organism>
<dbReference type="NCBIfam" id="TIGR01640">
    <property type="entry name" value="F_box_assoc_1"/>
    <property type="match status" value="1"/>
</dbReference>
<dbReference type="Gramene" id="rna-gnl|WGS:JABURB|Cocit.L4645.1">
    <property type="protein sequence ID" value="cds-KAF7851082.1"/>
    <property type="gene ID" value="gene-BT93_L4645"/>
</dbReference>
<dbReference type="InterPro" id="IPR017451">
    <property type="entry name" value="F-box-assoc_interact_dom"/>
</dbReference>
<name>A0A8T0CWF5_CORYI</name>
<feature type="transmembrane region" description="Helical" evidence="2">
    <location>
        <begin position="172"/>
        <end position="193"/>
    </location>
</feature>
<evidence type="ECO:0000313" key="5">
    <source>
        <dbReference type="Proteomes" id="UP000806378"/>
    </source>
</evidence>
<dbReference type="OrthoDB" id="1894463at2759"/>